<feature type="domain" description="GmrSD restriction endonucleases N-terminal" evidence="1">
    <location>
        <begin position="31"/>
        <end position="174"/>
    </location>
</feature>
<name>A0A6N3G6A7_9BACT</name>
<gene>
    <name evidence="2" type="ORF">PCLFYP37_00411</name>
</gene>
<dbReference type="Pfam" id="PF03235">
    <property type="entry name" value="GmrSD_N"/>
    <property type="match status" value="1"/>
</dbReference>
<sequence length="356" mass="40520">MSTLTLPIKQPFDPSTIEVEVKNVTIGVLIDMLKNDAIDLTPAFQRKQDLWNDEKKSRLVESILLGLPLPSFYFSIEKDSKRWVVIDGLQRLCTLKKFAIDQTLELKGLDFLGKQYGKKTYNDFEYFEKLSFSMLSVTVNILKGKTPPDVKYLIFQRINSAGTPLTPQEIRNALNQGVATRLLENMVDIPLFRQMTKGVSAQRMADKEFVLRFLAFYLIGYESYEGDMDAFLNVAMHTLNQLSQDDLDAAKVAFCRGLFVCRELLGDDAFRKPISDSGRRNPVSKALFDALAVSVSKLTQAEQDDLILKKALFSTFYLELFHDKRLQKTLSEGTGKSKSVGYRFQKMEEVIRKTLG</sequence>
<accession>A0A6N3G6A7</accession>
<dbReference type="PANTHER" id="PTHR39639:SF1">
    <property type="entry name" value="DUF262 DOMAIN-CONTAINING PROTEIN"/>
    <property type="match status" value="1"/>
</dbReference>
<proteinExistence type="predicted"/>
<evidence type="ECO:0000313" key="2">
    <source>
        <dbReference type="EMBL" id="VYU59796.1"/>
    </source>
</evidence>
<protein>
    <recommendedName>
        <fullName evidence="1">GmrSD restriction endonucleases N-terminal domain-containing protein</fullName>
    </recommendedName>
</protein>
<dbReference type="AlphaFoldDB" id="A0A6N3G6A7"/>
<evidence type="ECO:0000259" key="1">
    <source>
        <dbReference type="Pfam" id="PF03235"/>
    </source>
</evidence>
<dbReference type="PANTHER" id="PTHR39639">
    <property type="entry name" value="CHROMOSOME 16, WHOLE GENOME SHOTGUN SEQUENCE"/>
    <property type="match status" value="1"/>
</dbReference>
<dbReference type="EMBL" id="CACRUT010000023">
    <property type="protein sequence ID" value="VYU59796.1"/>
    <property type="molecule type" value="Genomic_DNA"/>
</dbReference>
<reference evidence="2" key="1">
    <citation type="submission" date="2019-11" db="EMBL/GenBank/DDBJ databases">
        <authorList>
            <person name="Feng L."/>
        </authorList>
    </citation>
    <scope>NUCLEOTIDE SEQUENCE</scope>
    <source>
        <strain evidence="2">PclaraLFYP37</strain>
    </source>
</reference>
<organism evidence="2">
    <name type="scientific">Paraprevotella clara</name>
    <dbReference type="NCBI Taxonomy" id="454154"/>
    <lineage>
        <taxon>Bacteria</taxon>
        <taxon>Pseudomonadati</taxon>
        <taxon>Bacteroidota</taxon>
        <taxon>Bacteroidia</taxon>
        <taxon>Bacteroidales</taxon>
        <taxon>Prevotellaceae</taxon>
        <taxon>Paraprevotella</taxon>
    </lineage>
</organism>
<dbReference type="InterPro" id="IPR004919">
    <property type="entry name" value="GmrSD_N"/>
</dbReference>